<dbReference type="PROSITE" id="PS00356">
    <property type="entry name" value="HTH_LACI_1"/>
    <property type="match status" value="1"/>
</dbReference>
<reference evidence="6 7" key="1">
    <citation type="submission" date="2015-10" db="EMBL/GenBank/DDBJ databases">
        <authorList>
            <person name="Gilbert D.G."/>
        </authorList>
    </citation>
    <scope>NUCLEOTIDE SEQUENCE [LARGE SCALE GENOMIC DNA]</scope>
    <source>
        <strain evidence="6 7">NRRL B-16712</strain>
    </source>
</reference>
<feature type="region of interest" description="Disordered" evidence="4">
    <location>
        <begin position="309"/>
        <end position="334"/>
    </location>
</feature>
<keyword evidence="3" id="KW-0804">Transcription</keyword>
<proteinExistence type="predicted"/>
<dbReference type="SUPFAM" id="SSF53822">
    <property type="entry name" value="Periplasmic binding protein-like I"/>
    <property type="match status" value="1"/>
</dbReference>
<dbReference type="EMBL" id="LLZH01000235">
    <property type="protein sequence ID" value="KUL30782.1"/>
    <property type="molecule type" value="Genomic_DNA"/>
</dbReference>
<dbReference type="GO" id="GO:0000976">
    <property type="term" value="F:transcription cis-regulatory region binding"/>
    <property type="evidence" value="ECO:0007669"/>
    <property type="project" value="TreeGrafter"/>
</dbReference>
<feature type="domain" description="HTH lacI-type" evidence="5">
    <location>
        <begin position="3"/>
        <end position="57"/>
    </location>
</feature>
<comment type="caution">
    <text evidence="6">The sequence shown here is derived from an EMBL/GenBank/DDBJ whole genome shotgun (WGS) entry which is preliminary data.</text>
</comment>
<dbReference type="CDD" id="cd01392">
    <property type="entry name" value="HTH_LacI"/>
    <property type="match status" value="1"/>
</dbReference>
<evidence type="ECO:0000313" key="7">
    <source>
        <dbReference type="Proteomes" id="UP000053244"/>
    </source>
</evidence>
<dbReference type="InterPro" id="IPR000843">
    <property type="entry name" value="HTH_LacI"/>
</dbReference>
<evidence type="ECO:0000259" key="5">
    <source>
        <dbReference type="PROSITE" id="PS50932"/>
    </source>
</evidence>
<keyword evidence="2" id="KW-0238">DNA-binding</keyword>
<protein>
    <submittedName>
        <fullName evidence="6">LacI family transcriptional regulator</fullName>
    </submittedName>
</protein>
<organism evidence="6 7">
    <name type="scientific">Actinoplanes awajinensis subsp. mycoplanecinus</name>
    <dbReference type="NCBI Taxonomy" id="135947"/>
    <lineage>
        <taxon>Bacteria</taxon>
        <taxon>Bacillati</taxon>
        <taxon>Actinomycetota</taxon>
        <taxon>Actinomycetes</taxon>
        <taxon>Micromonosporales</taxon>
        <taxon>Micromonosporaceae</taxon>
        <taxon>Actinoplanes</taxon>
    </lineage>
</organism>
<dbReference type="AlphaFoldDB" id="A0A101JPT2"/>
<evidence type="ECO:0000256" key="1">
    <source>
        <dbReference type="ARBA" id="ARBA00023015"/>
    </source>
</evidence>
<dbReference type="InterPro" id="IPR010982">
    <property type="entry name" value="Lambda_DNA-bd_dom_sf"/>
</dbReference>
<gene>
    <name evidence="6" type="ORF">ADL15_24165</name>
</gene>
<dbReference type="CDD" id="cd06267">
    <property type="entry name" value="PBP1_LacI_sugar_binding-like"/>
    <property type="match status" value="1"/>
</dbReference>
<feature type="compositionally biased region" description="Basic and acidic residues" evidence="4">
    <location>
        <begin position="311"/>
        <end position="322"/>
    </location>
</feature>
<dbReference type="Pfam" id="PF13377">
    <property type="entry name" value="Peripla_BP_3"/>
    <property type="match status" value="1"/>
</dbReference>
<name>A0A101JPT2_9ACTN</name>
<dbReference type="Proteomes" id="UP000053244">
    <property type="component" value="Unassembled WGS sequence"/>
</dbReference>
<dbReference type="SUPFAM" id="SSF47413">
    <property type="entry name" value="lambda repressor-like DNA-binding domains"/>
    <property type="match status" value="1"/>
</dbReference>
<dbReference type="Gene3D" id="3.40.50.2300">
    <property type="match status" value="2"/>
</dbReference>
<dbReference type="Pfam" id="PF00356">
    <property type="entry name" value="LacI"/>
    <property type="match status" value="1"/>
</dbReference>
<keyword evidence="1" id="KW-0805">Transcription regulation</keyword>
<keyword evidence="7" id="KW-1185">Reference proteome</keyword>
<dbReference type="SMART" id="SM00354">
    <property type="entry name" value="HTH_LACI"/>
    <property type="match status" value="1"/>
</dbReference>
<dbReference type="InterPro" id="IPR028082">
    <property type="entry name" value="Peripla_BP_I"/>
</dbReference>
<evidence type="ECO:0000256" key="2">
    <source>
        <dbReference type="ARBA" id="ARBA00023125"/>
    </source>
</evidence>
<dbReference type="Gene3D" id="1.10.260.40">
    <property type="entry name" value="lambda repressor-like DNA-binding domains"/>
    <property type="match status" value="1"/>
</dbReference>
<accession>A0A101JPT2</accession>
<dbReference type="PANTHER" id="PTHR30146:SF138">
    <property type="entry name" value="TRANSCRIPTIONAL REGULATORY PROTEIN"/>
    <property type="match status" value="1"/>
</dbReference>
<evidence type="ECO:0000256" key="3">
    <source>
        <dbReference type="ARBA" id="ARBA00023163"/>
    </source>
</evidence>
<dbReference type="PANTHER" id="PTHR30146">
    <property type="entry name" value="LACI-RELATED TRANSCRIPTIONAL REPRESSOR"/>
    <property type="match status" value="1"/>
</dbReference>
<dbReference type="PROSITE" id="PS50932">
    <property type="entry name" value="HTH_LACI_2"/>
    <property type="match status" value="1"/>
</dbReference>
<dbReference type="GO" id="GO:0003700">
    <property type="term" value="F:DNA-binding transcription factor activity"/>
    <property type="evidence" value="ECO:0007669"/>
    <property type="project" value="TreeGrafter"/>
</dbReference>
<evidence type="ECO:0000256" key="4">
    <source>
        <dbReference type="SAM" id="MobiDB-lite"/>
    </source>
</evidence>
<sequence>MAVTIKDVARLAGVSASSVCRALADPDRVRPETRDRVQTAARQLGYHPNRVARSLITGRTANIGVVLPDLGNPFFPTVVKAIQTQARRGDYAVLLTDTDEDPAVEVPAIRALAMQVDGFLLCSPRAADDELRAVAEKPMVVLNRRISPFPSVTADNSGGMRQAVGHLHALGHRTISYVAGPRTSWSNRDRLRGLRAATSALGMTLIEIGNVAPTVAGGAAAADLVAAAPVTAVLAYNDLVALGLVQRFQARGIAVPGQLSVVGFDDILVAALVGPPLTTVAIGKEQIGRVGVDLLLALMAAPGTAGLARAGSERAGSERAGSERAGSGQAGRARRVVPTQLIVRGSTGPVAR</sequence>
<evidence type="ECO:0000313" key="6">
    <source>
        <dbReference type="EMBL" id="KUL30782.1"/>
    </source>
</evidence>
<dbReference type="InterPro" id="IPR046335">
    <property type="entry name" value="LacI/GalR-like_sensor"/>
</dbReference>